<dbReference type="Pfam" id="PF00899">
    <property type="entry name" value="ThiF"/>
    <property type="match status" value="1"/>
</dbReference>
<sequence>MSAMPDVLRHMKEWGFTKVEPQPSTGWLAMAGELVTATQGTVQCEVWLDASFERPLQLWLTGLPKALPRVVPHLSPDGYLCYSAPGTEVIDIFDPVTQTRTSLLQATEVIEQILAGKMKEDLQEEFFVYWNGDYCFHDIERRESGMVELLQLSDSTMYVLTDDAERSRAKFARQGRVIDRITSKVAMITSSAAPRPLQDNWPPKTLDEILDWQHELDDACRRKIRDRVTAAYREGTRALMIVIESEKTRYSYGFIVHDLQRNRPPGQRSVDQRLPIFECPIKPLKMLRLDDRYLAERNIPGQTTFAGKRIGLIGCGTIGGFLGEMLVKAGAGIGGGELSLIDNDYLMPQNLGRHRLGFNYLFRSKSEALADELKIIMPSVQVRGFNNEAKDVNLADLDLIIDATGEESIGHWLAKSTSCPTLHVWIEGAGVAVRSLIKHRNEQGCYRCVTEANKQGELLSVIGGVEPIFAGQGCEGLYVPFPASVSIQAAALGLDSALAWVADKPWPSLCTRLTDHSYESATPDCSPLPHIGCPACRT</sequence>
<proteinExistence type="predicted"/>
<dbReference type="GO" id="GO:0061503">
    <property type="term" value="F:tRNA threonylcarbamoyladenosine dehydratase"/>
    <property type="evidence" value="ECO:0007669"/>
    <property type="project" value="TreeGrafter"/>
</dbReference>
<dbReference type="AlphaFoldDB" id="A0AAD0ID46"/>
<organism evidence="3 4">
    <name type="scientific">Pseudomonas syringae pv. atrofaciens</name>
    <dbReference type="NCBI Taxonomy" id="192087"/>
    <lineage>
        <taxon>Bacteria</taxon>
        <taxon>Pseudomonadati</taxon>
        <taxon>Pseudomonadota</taxon>
        <taxon>Gammaproteobacteria</taxon>
        <taxon>Pseudomonadales</taxon>
        <taxon>Pseudomonadaceae</taxon>
        <taxon>Pseudomonas</taxon>
        <taxon>Pseudomonas syringae</taxon>
    </lineage>
</organism>
<evidence type="ECO:0000313" key="3">
    <source>
        <dbReference type="EMBL" id="AVX26213.1"/>
    </source>
</evidence>
<dbReference type="EMBL" id="CP028490">
    <property type="protein sequence ID" value="AVX26213.1"/>
    <property type="molecule type" value="Genomic_DNA"/>
</dbReference>
<evidence type="ECO:0000259" key="1">
    <source>
        <dbReference type="Pfam" id="PF00899"/>
    </source>
</evidence>
<evidence type="ECO:0000313" key="4">
    <source>
        <dbReference type="Proteomes" id="UP000240475"/>
    </source>
</evidence>
<dbReference type="InterPro" id="IPR035985">
    <property type="entry name" value="Ubiquitin-activating_enz"/>
</dbReference>
<dbReference type="InterPro" id="IPR032701">
    <property type="entry name" value="Prok-E2_B_dom"/>
</dbReference>
<reference evidence="3 4" key="1">
    <citation type="submission" date="2018-04" db="EMBL/GenBank/DDBJ databases">
        <authorList>
            <person name="Cha J.-S."/>
        </authorList>
    </citation>
    <scope>NUCLEOTIDE SEQUENCE [LARGE SCALE GENOMIC DNA]</scope>
    <source>
        <strain evidence="3 4">LMG5095</strain>
    </source>
</reference>
<dbReference type="RefSeq" id="WP_029571548.1">
    <property type="nucleotide sequence ID" value="NZ_CP028490.1"/>
</dbReference>
<feature type="domain" description="Prokaryotic E2 family B" evidence="2">
    <location>
        <begin position="67"/>
        <end position="131"/>
    </location>
</feature>
<accession>A0AAD0ID46</accession>
<dbReference type="GO" id="GO:0008641">
    <property type="term" value="F:ubiquitin-like modifier activating enzyme activity"/>
    <property type="evidence" value="ECO:0007669"/>
    <property type="project" value="InterPro"/>
</dbReference>
<dbReference type="InterPro" id="IPR000594">
    <property type="entry name" value="ThiF_NAD_FAD-bd"/>
</dbReference>
<dbReference type="Gene3D" id="3.40.50.720">
    <property type="entry name" value="NAD(P)-binding Rossmann-like Domain"/>
    <property type="match status" value="1"/>
</dbReference>
<feature type="domain" description="THIF-type NAD/FAD binding fold" evidence="1">
    <location>
        <begin position="300"/>
        <end position="457"/>
    </location>
</feature>
<dbReference type="InterPro" id="IPR045886">
    <property type="entry name" value="ThiF/MoeB/HesA"/>
</dbReference>
<name>A0AAD0ID46_PSESX</name>
<gene>
    <name evidence="3" type="ORF">DA456_24025</name>
</gene>
<dbReference type="SUPFAM" id="SSF69572">
    <property type="entry name" value="Activating enzymes of the ubiquitin-like proteins"/>
    <property type="match status" value="1"/>
</dbReference>
<evidence type="ECO:0000259" key="2">
    <source>
        <dbReference type="Pfam" id="PF14461"/>
    </source>
</evidence>
<dbReference type="Proteomes" id="UP000240475">
    <property type="component" value="Chromosome"/>
</dbReference>
<dbReference type="PANTHER" id="PTHR43267:SF1">
    <property type="entry name" value="TRNA THREONYLCARBAMOYLADENOSINE DEHYDRATASE"/>
    <property type="match status" value="1"/>
</dbReference>
<dbReference type="GO" id="GO:0061504">
    <property type="term" value="P:cyclic threonylcarbamoyladenosine biosynthetic process"/>
    <property type="evidence" value="ECO:0007669"/>
    <property type="project" value="TreeGrafter"/>
</dbReference>
<protein>
    <submittedName>
        <fullName evidence="3">Uncharacterized protein</fullName>
    </submittedName>
</protein>
<dbReference type="Pfam" id="PF14461">
    <property type="entry name" value="Prok-E2_B"/>
    <property type="match status" value="1"/>
</dbReference>
<dbReference type="PANTHER" id="PTHR43267">
    <property type="entry name" value="TRNA THREONYLCARBAMOYLADENOSINE DEHYDRATASE"/>
    <property type="match status" value="1"/>
</dbReference>